<evidence type="ECO:0000313" key="3">
    <source>
        <dbReference type="Proteomes" id="UP000606935"/>
    </source>
</evidence>
<comment type="caution">
    <text evidence="2">The sequence shown here is derived from an EMBL/GenBank/DDBJ whole genome shotgun (WGS) entry which is preliminary data.</text>
</comment>
<keyword evidence="3" id="KW-1185">Reference proteome</keyword>
<dbReference type="SUPFAM" id="SSF51306">
    <property type="entry name" value="LexA/Signal peptidase"/>
    <property type="match status" value="1"/>
</dbReference>
<reference evidence="2" key="2">
    <citation type="submission" date="2020-09" db="EMBL/GenBank/DDBJ databases">
        <authorList>
            <person name="Sun Q."/>
            <person name="Zhou Y."/>
        </authorList>
    </citation>
    <scope>NUCLEOTIDE SEQUENCE</scope>
    <source>
        <strain evidence="2">CGMCC 1.7086</strain>
    </source>
</reference>
<dbReference type="Gene3D" id="2.10.109.10">
    <property type="entry name" value="Umud Fragment, subunit A"/>
    <property type="match status" value="1"/>
</dbReference>
<dbReference type="EMBL" id="BMLS01000001">
    <property type="protein sequence ID" value="GGO66126.1"/>
    <property type="molecule type" value="Genomic_DNA"/>
</dbReference>
<dbReference type="CDD" id="cd00085">
    <property type="entry name" value="HNHc"/>
    <property type="match status" value="1"/>
</dbReference>
<dbReference type="Pfam" id="PF00717">
    <property type="entry name" value="Peptidase_S24"/>
    <property type="match status" value="1"/>
</dbReference>
<dbReference type="Proteomes" id="UP000606935">
    <property type="component" value="Unassembled WGS sequence"/>
</dbReference>
<reference evidence="2" key="1">
    <citation type="journal article" date="2014" name="Int. J. Syst. Evol. Microbiol.">
        <title>Complete genome sequence of Corynebacterium casei LMG S-19264T (=DSM 44701T), isolated from a smear-ripened cheese.</title>
        <authorList>
            <consortium name="US DOE Joint Genome Institute (JGI-PGF)"/>
            <person name="Walter F."/>
            <person name="Albersmeier A."/>
            <person name="Kalinowski J."/>
            <person name="Ruckert C."/>
        </authorList>
    </citation>
    <scope>NUCLEOTIDE SEQUENCE</scope>
    <source>
        <strain evidence="2">CGMCC 1.7086</strain>
    </source>
</reference>
<dbReference type="InterPro" id="IPR003615">
    <property type="entry name" value="HNH_nuc"/>
</dbReference>
<dbReference type="AlphaFoldDB" id="A0A918DIH4"/>
<accession>A0A918DIH4</accession>
<proteinExistence type="predicted"/>
<evidence type="ECO:0000259" key="1">
    <source>
        <dbReference type="Pfam" id="PF00717"/>
    </source>
</evidence>
<sequence>MTAMEQQLAFIAYIQRLLVEGDFVATYKYALLHALADICIEHPLQDESSECVIMLDELVDKFLVLYWHHAVPFSAGQQGADALLRQNTGNQSKVISLLYDCQTQGIRNIRQLKGSERWPEIYRATLNTLKEGPLWRLQILSKQDECFLYPHQKGEKYIRLNAGIAHCFRRFYDLVVYLARNAWLQKIQSIKFNQHLIGPQSQLQDFLFGVDRNTLIKAKPVLVEIQRNICFYCRKPMRSEVAVDHFIPFARYSTDLGHNFVAAHAACNNSKRDHLAAIPHRHNWQEQNLVVHAHTLASELGNYFYCDVQKSLAVSKWAYSVASSTGAKLWLAKDTFVEVQDTGVTESKQPTLAEVVELQSVRPSISKDIPPEHLLPYFPNLKIACGHFKTGRADEVEMQQVEGYSGQLEPERHFLARASGNSMNGGKQAVEDSDLLLLEWITPEHAGSITGQTLAIERQDETGNSQYLLRVIRKTSDGSYLLHANNPDYPDLAATESMRARLKAVDLSPEFNTMTLMRFPINDRPPLLDPLIR</sequence>
<dbReference type="RefSeq" id="WP_229702055.1">
    <property type="nucleotide sequence ID" value="NZ_BMLS01000001.1"/>
</dbReference>
<evidence type="ECO:0000313" key="2">
    <source>
        <dbReference type="EMBL" id="GGO66126.1"/>
    </source>
</evidence>
<dbReference type="InterPro" id="IPR036286">
    <property type="entry name" value="LexA/Signal_pep-like_sf"/>
</dbReference>
<feature type="domain" description="Peptidase S24/S26A/S26B/S26C" evidence="1">
    <location>
        <begin position="403"/>
        <end position="496"/>
    </location>
</feature>
<dbReference type="Gene3D" id="1.10.30.50">
    <property type="match status" value="1"/>
</dbReference>
<organism evidence="2 3">
    <name type="scientific">Bowmanella pacifica</name>
    <dbReference type="NCBI Taxonomy" id="502051"/>
    <lineage>
        <taxon>Bacteria</taxon>
        <taxon>Pseudomonadati</taxon>
        <taxon>Pseudomonadota</taxon>
        <taxon>Gammaproteobacteria</taxon>
        <taxon>Alteromonadales</taxon>
        <taxon>Alteromonadaceae</taxon>
        <taxon>Bowmanella</taxon>
    </lineage>
</organism>
<gene>
    <name evidence="2" type="ORF">GCM10010982_09590</name>
</gene>
<dbReference type="InterPro" id="IPR015927">
    <property type="entry name" value="Peptidase_S24_S26A/B/C"/>
</dbReference>
<protein>
    <recommendedName>
        <fullName evidence="1">Peptidase S24/S26A/S26B/S26C domain-containing protein</fullName>
    </recommendedName>
</protein>
<name>A0A918DIH4_9ALTE</name>